<dbReference type="PANTHER" id="PTHR43096:SF22">
    <property type="entry name" value="MOLECULAR CHAPERONE HSP40_DNAJ FAMILY PROTEIN"/>
    <property type="match status" value="1"/>
</dbReference>
<dbReference type="PANTHER" id="PTHR43096">
    <property type="entry name" value="DNAJ HOMOLOG 1, MITOCHONDRIAL-RELATED"/>
    <property type="match status" value="1"/>
</dbReference>
<dbReference type="GO" id="GO:0009535">
    <property type="term" value="C:chloroplast thylakoid membrane"/>
    <property type="evidence" value="ECO:0007669"/>
    <property type="project" value="TreeGrafter"/>
</dbReference>
<protein>
    <recommendedName>
        <fullName evidence="2">Chaperone DnaJ C-terminal domain-containing protein</fullName>
    </recommendedName>
</protein>
<reference evidence="3 4" key="1">
    <citation type="submission" date="2020-10" db="EMBL/GenBank/DDBJ databases">
        <title>The Coptis chinensis genome and diversification of protoberbering-type alkaloids.</title>
        <authorList>
            <person name="Wang B."/>
            <person name="Shu S."/>
            <person name="Song C."/>
            <person name="Liu Y."/>
        </authorList>
    </citation>
    <scope>NUCLEOTIDE SEQUENCE [LARGE SCALE GENOMIC DNA]</scope>
    <source>
        <strain evidence="3">HL-2020</strain>
        <tissue evidence="3">Leaf</tissue>
    </source>
</reference>
<dbReference type="EMBL" id="JADFTS010000003">
    <property type="protein sequence ID" value="KAF9616506.1"/>
    <property type="molecule type" value="Genomic_DNA"/>
</dbReference>
<sequence length="219" mass="24752">MTWVEDIKVVSHNFVVVGVFHLRNWADTLRVDNKVASAHFVLLGQHCYPKSKLCLNGIISKWKLFNLIHCIKQVKTVDGITKLQVPPGIQPGDVVVLAKKGAPKLKKPTIRGDHLFTVKVSIPKRISARERELLEELSLLNEITITRTRTRLRPQTTTKIAESQPSTDVESSEDSGSQSDLWEKLKGFAGILEDDDELEHESTRLKEETQSYAYVAKQK</sequence>
<evidence type="ECO:0000313" key="4">
    <source>
        <dbReference type="Proteomes" id="UP000631114"/>
    </source>
</evidence>
<feature type="domain" description="Chaperone DnaJ C-terminal" evidence="2">
    <location>
        <begin position="73"/>
        <end position="123"/>
    </location>
</feature>
<feature type="region of interest" description="Disordered" evidence="1">
    <location>
        <begin position="154"/>
        <end position="179"/>
    </location>
</feature>
<dbReference type="InterPro" id="IPR008971">
    <property type="entry name" value="HSP40/DnaJ_pept-bd"/>
</dbReference>
<proteinExistence type="predicted"/>
<evidence type="ECO:0000259" key="2">
    <source>
        <dbReference type="Pfam" id="PF01556"/>
    </source>
</evidence>
<dbReference type="SUPFAM" id="SSF49493">
    <property type="entry name" value="HSP40/DnaJ peptide-binding domain"/>
    <property type="match status" value="1"/>
</dbReference>
<feature type="compositionally biased region" description="Polar residues" evidence="1">
    <location>
        <begin position="159"/>
        <end position="179"/>
    </location>
</feature>
<dbReference type="AlphaFoldDB" id="A0A835IF41"/>
<organism evidence="3 4">
    <name type="scientific">Coptis chinensis</name>
    <dbReference type="NCBI Taxonomy" id="261450"/>
    <lineage>
        <taxon>Eukaryota</taxon>
        <taxon>Viridiplantae</taxon>
        <taxon>Streptophyta</taxon>
        <taxon>Embryophyta</taxon>
        <taxon>Tracheophyta</taxon>
        <taxon>Spermatophyta</taxon>
        <taxon>Magnoliopsida</taxon>
        <taxon>Ranunculales</taxon>
        <taxon>Ranunculaceae</taxon>
        <taxon>Coptidoideae</taxon>
        <taxon>Coptis</taxon>
    </lineage>
</organism>
<keyword evidence="4" id="KW-1185">Reference proteome</keyword>
<dbReference type="InterPro" id="IPR002939">
    <property type="entry name" value="DnaJ_C"/>
</dbReference>
<dbReference type="Proteomes" id="UP000631114">
    <property type="component" value="Unassembled WGS sequence"/>
</dbReference>
<comment type="caution">
    <text evidence="3">The sequence shown here is derived from an EMBL/GenBank/DDBJ whole genome shotgun (WGS) entry which is preliminary data.</text>
</comment>
<dbReference type="GO" id="GO:0042026">
    <property type="term" value="P:protein refolding"/>
    <property type="evidence" value="ECO:0007669"/>
    <property type="project" value="TreeGrafter"/>
</dbReference>
<dbReference type="GO" id="GO:0051082">
    <property type="term" value="F:unfolded protein binding"/>
    <property type="evidence" value="ECO:0007669"/>
    <property type="project" value="InterPro"/>
</dbReference>
<evidence type="ECO:0000256" key="1">
    <source>
        <dbReference type="SAM" id="MobiDB-lite"/>
    </source>
</evidence>
<dbReference type="OrthoDB" id="1736472at2759"/>
<dbReference type="Gene3D" id="2.60.260.20">
    <property type="entry name" value="Urease metallochaperone UreE, N-terminal domain"/>
    <property type="match status" value="1"/>
</dbReference>
<dbReference type="Pfam" id="PF01556">
    <property type="entry name" value="DnaJ_C"/>
    <property type="match status" value="1"/>
</dbReference>
<gene>
    <name evidence="3" type="ORF">IFM89_029967</name>
</gene>
<evidence type="ECO:0000313" key="3">
    <source>
        <dbReference type="EMBL" id="KAF9616506.1"/>
    </source>
</evidence>
<accession>A0A835IF41</accession>
<name>A0A835IF41_9MAGN</name>